<keyword evidence="4" id="KW-0175">Coiled coil</keyword>
<evidence type="ECO:0000256" key="1">
    <source>
        <dbReference type="ARBA" id="ARBA00004123"/>
    </source>
</evidence>
<dbReference type="Gene3D" id="3.90.640.10">
    <property type="entry name" value="Actin, Chain A, domain 4"/>
    <property type="match status" value="2"/>
</dbReference>
<dbReference type="GO" id="GO:0005634">
    <property type="term" value="C:nucleus"/>
    <property type="evidence" value="ECO:0007669"/>
    <property type="project" value="UniProtKB-SubCell"/>
</dbReference>
<evidence type="ECO:0000256" key="7">
    <source>
        <dbReference type="RuleBase" id="RU000487"/>
    </source>
</evidence>
<dbReference type="EMBL" id="LVLJ01003657">
    <property type="protein sequence ID" value="OAE20238.1"/>
    <property type="molecule type" value="Genomic_DNA"/>
</dbReference>
<evidence type="ECO:0000313" key="9">
    <source>
        <dbReference type="EMBL" id="OAE20238.1"/>
    </source>
</evidence>
<keyword evidence="6" id="KW-0539">Nucleus</keyword>
<comment type="subcellular location">
    <subcellularLocation>
        <location evidence="1">Nucleus</location>
    </subcellularLocation>
</comment>
<dbReference type="FunFam" id="3.30.420.40:FF:000122">
    <property type="entry name" value="ARP5 actin-related protein 5 homolog"/>
    <property type="match status" value="1"/>
</dbReference>
<dbReference type="GO" id="GO:0006974">
    <property type="term" value="P:DNA damage response"/>
    <property type="evidence" value="ECO:0007669"/>
    <property type="project" value="UniProtKB-KW"/>
</dbReference>
<sequence>MAHSLIRDTTSFEFASAFIHTRGKRIGNRKKMKPSEPLETYGWARELGLFVLWNLKTPESSAFIGQMADTSIRPLRQRDYHLVPRRTPLVIDNGAFHCRIGWAGEDSPRFEFRNVVNKPRHRASGEIVSVVGDFDPSLVKTFDFTRAAMRTPFDGNVVYQYETMESILDYAFERMGIEGDNKIDHPVLMTECPCNPVYCRGKMAELLFEAYDIPSVAFGIDAVFGYLHNKNQGLCEPDGVVVCSGHMATHVIPMVNGEPVLEAAVRTPIGGYHVTDYLKRLLSLQYPFHVNNIGWEKVEELKQEHCYIASDYHSELEIFERGSPEADEKTKVWQLPWVPPPPEKEPATEEEIARKAAIREKQGQRLREMAAAKRSTKIADLETEVIGLEQLLQNLEDAGDEDIDALLAESGYLSREEIQGALAKATVSLRKLKGEAVLPEPEKVDDSTEKDKYPLLDVPNSLLTVDQLKEKKRQRFLKMTSEGRARAKLKRQEEGLEKEREKQLEEERRLANPEQYLEELRTRHGELSARAEQRKRKRQKNGAIPVVAGQPATGTLVLGGRGERLTAMQKERMRLLTTAAFDRGKEEDTFGMRDEDWQLYKRMGKDGEDDEDAEEDDAELVRLEARLQEIDSTFQPTPGLAQGMQKTNVEVQAPKPLTAEDYRISLGVERFRCPEIVLQPSMVGVDQVGVGELVGASFRRMPENLHELVVKGTILLTGGNTLFSGLDARLAAELKASRPLDSTIRVVKAADPLLDAWRGASRFAASGAFRRFAFSKQEYEERGQDWLRKHKLVYSNLSPFS</sequence>
<evidence type="ECO:0008006" key="11">
    <source>
        <dbReference type="Google" id="ProtNLM"/>
    </source>
</evidence>
<proteinExistence type="inferred from homology"/>
<keyword evidence="3" id="KW-0805">Transcription regulation</keyword>
<evidence type="ECO:0000256" key="2">
    <source>
        <dbReference type="ARBA" id="ARBA00022763"/>
    </source>
</evidence>
<feature type="region of interest" description="Disordered" evidence="8">
    <location>
        <begin position="521"/>
        <end position="542"/>
    </location>
</feature>
<comment type="caution">
    <text evidence="9">The sequence shown here is derived from an EMBL/GenBank/DDBJ whole genome shotgun (WGS) entry which is preliminary data.</text>
</comment>
<keyword evidence="5" id="KW-0804">Transcription</keyword>
<dbReference type="Gene3D" id="3.30.420.40">
    <property type="match status" value="3"/>
</dbReference>
<evidence type="ECO:0000256" key="6">
    <source>
        <dbReference type="ARBA" id="ARBA00023242"/>
    </source>
</evidence>
<reference evidence="9" key="1">
    <citation type="submission" date="2016-03" db="EMBL/GenBank/DDBJ databases">
        <title>Mechanisms controlling the formation of the plant cell surface in tip-growing cells are functionally conserved among land plants.</title>
        <authorList>
            <person name="Honkanen S."/>
            <person name="Jones V.A."/>
            <person name="Morieri G."/>
            <person name="Champion C."/>
            <person name="Hetherington A.J."/>
            <person name="Kelly S."/>
            <person name="Saint-Marcoux D."/>
            <person name="Proust H."/>
            <person name="Prescott H."/>
            <person name="Dolan L."/>
        </authorList>
    </citation>
    <scope>NUCLEOTIDE SEQUENCE [LARGE SCALE GENOMIC DNA]</scope>
    <source>
        <tissue evidence="9">Whole gametophyte</tissue>
    </source>
</reference>
<name>A0A176VH04_MARPO</name>
<feature type="region of interest" description="Disordered" evidence="8">
    <location>
        <begin position="487"/>
        <end position="508"/>
    </location>
</feature>
<evidence type="ECO:0000256" key="8">
    <source>
        <dbReference type="SAM" id="MobiDB-lite"/>
    </source>
</evidence>
<dbReference type="AlphaFoldDB" id="A0A176VH04"/>
<evidence type="ECO:0000256" key="4">
    <source>
        <dbReference type="ARBA" id="ARBA00023054"/>
    </source>
</evidence>
<dbReference type="Pfam" id="PF00022">
    <property type="entry name" value="Actin"/>
    <property type="match status" value="2"/>
</dbReference>
<feature type="compositionally biased region" description="Basic and acidic residues" evidence="8">
    <location>
        <begin position="521"/>
        <end position="532"/>
    </location>
</feature>
<dbReference type="CDD" id="cd10211">
    <property type="entry name" value="ASKHA_NBD_Arp5"/>
    <property type="match status" value="1"/>
</dbReference>
<protein>
    <recommendedName>
        <fullName evidence="11">Actin-related protein 5</fullName>
    </recommendedName>
</protein>
<accession>A0A176VH04</accession>
<dbReference type="SMART" id="SM00268">
    <property type="entry name" value="ACTIN"/>
    <property type="match status" value="1"/>
</dbReference>
<dbReference type="FunFam" id="3.30.420.40:FF:000058">
    <property type="entry name" value="Putative actin-related protein 5"/>
    <property type="match status" value="1"/>
</dbReference>
<keyword evidence="10" id="KW-1185">Reference proteome</keyword>
<evidence type="ECO:0000313" key="10">
    <source>
        <dbReference type="Proteomes" id="UP000077202"/>
    </source>
</evidence>
<dbReference type="InterPro" id="IPR004000">
    <property type="entry name" value="Actin"/>
</dbReference>
<comment type="similarity">
    <text evidence="7">Belongs to the actin family.</text>
</comment>
<dbReference type="InterPro" id="IPR043129">
    <property type="entry name" value="ATPase_NBD"/>
</dbReference>
<dbReference type="SUPFAM" id="SSF53067">
    <property type="entry name" value="Actin-like ATPase domain"/>
    <property type="match status" value="2"/>
</dbReference>
<evidence type="ECO:0000256" key="5">
    <source>
        <dbReference type="ARBA" id="ARBA00023163"/>
    </source>
</evidence>
<organism evidence="9 10">
    <name type="scientific">Marchantia polymorpha subsp. ruderalis</name>
    <dbReference type="NCBI Taxonomy" id="1480154"/>
    <lineage>
        <taxon>Eukaryota</taxon>
        <taxon>Viridiplantae</taxon>
        <taxon>Streptophyta</taxon>
        <taxon>Embryophyta</taxon>
        <taxon>Marchantiophyta</taxon>
        <taxon>Marchantiopsida</taxon>
        <taxon>Marchantiidae</taxon>
        <taxon>Marchantiales</taxon>
        <taxon>Marchantiaceae</taxon>
        <taxon>Marchantia</taxon>
    </lineage>
</organism>
<keyword evidence="2" id="KW-0227">DNA damage</keyword>
<dbReference type="PANTHER" id="PTHR11937">
    <property type="entry name" value="ACTIN"/>
    <property type="match status" value="1"/>
</dbReference>
<evidence type="ECO:0000256" key="3">
    <source>
        <dbReference type="ARBA" id="ARBA00023015"/>
    </source>
</evidence>
<dbReference type="Proteomes" id="UP000077202">
    <property type="component" value="Unassembled WGS sequence"/>
</dbReference>
<gene>
    <name evidence="9" type="ORF">AXG93_3960s1290</name>
</gene>